<dbReference type="Proteomes" id="UP000053669">
    <property type="component" value="Unassembled WGS sequence"/>
</dbReference>
<accession>A0A101RKT2</accession>
<comment type="caution">
    <text evidence="1">The sequence shown here is derived from an EMBL/GenBank/DDBJ whole genome shotgun (WGS) entry which is preliminary data.</text>
</comment>
<evidence type="ECO:0000313" key="2">
    <source>
        <dbReference type="Proteomes" id="UP000053669"/>
    </source>
</evidence>
<proteinExistence type="predicted"/>
<dbReference type="AlphaFoldDB" id="A0A101RKT2"/>
<evidence type="ECO:0000313" key="1">
    <source>
        <dbReference type="EMBL" id="KUN57293.1"/>
    </source>
</evidence>
<dbReference type="EMBL" id="LMWU01000074">
    <property type="protein sequence ID" value="KUN57293.1"/>
    <property type="molecule type" value="Genomic_DNA"/>
</dbReference>
<sequence length="190" mass="20501">MAFTHDGHVTFGAPDAGRTRTAFTAMPCQICGQPLDERAFVIVRPTDEANGYSPEPALHPECLPYTAAHCPMLNGTATRYRRRPVMATHPAGRPCSDPACPYPAYSGESQSPARSGQLAERYEAWMLRTSDYQLVLSGDRSTAGAQADNPSNTPVGISLGVAILRKRLLRKAALPPEAQRALDLLRALGL</sequence>
<gene>
    <name evidence="1" type="ORF">AQJ46_47940</name>
</gene>
<name>A0A101RKT2_9ACTN</name>
<protein>
    <submittedName>
        <fullName evidence="1">Cell envelope biogenesis protein OmpA</fullName>
    </submittedName>
</protein>
<organism evidence="1 2">
    <name type="scientific">Streptomyces canus</name>
    <dbReference type="NCBI Taxonomy" id="58343"/>
    <lineage>
        <taxon>Bacteria</taxon>
        <taxon>Bacillati</taxon>
        <taxon>Actinomycetota</taxon>
        <taxon>Actinomycetes</taxon>
        <taxon>Kitasatosporales</taxon>
        <taxon>Streptomycetaceae</taxon>
        <taxon>Streptomyces</taxon>
        <taxon>Streptomyces aurantiacus group</taxon>
    </lineage>
</organism>
<reference evidence="1 2" key="1">
    <citation type="submission" date="2015-10" db="EMBL/GenBank/DDBJ databases">
        <title>Draft genome sequence of Streptomyces canus DSM 40017, type strain for the species Streptomyces canus.</title>
        <authorList>
            <person name="Ruckert C."/>
            <person name="Winkler A."/>
            <person name="Kalinowski J."/>
            <person name="Kampfer P."/>
            <person name="Glaeser S."/>
        </authorList>
    </citation>
    <scope>NUCLEOTIDE SEQUENCE [LARGE SCALE GENOMIC DNA]</scope>
    <source>
        <strain evidence="1 2">DSM 40017</strain>
    </source>
</reference>
<dbReference type="STRING" id="58343.AQJ46_47940"/>